<proteinExistence type="predicted"/>
<evidence type="ECO:0000256" key="1">
    <source>
        <dbReference type="ARBA" id="ARBA00022723"/>
    </source>
</evidence>
<protein>
    <submittedName>
        <fullName evidence="5">Os11g0426400 protein</fullName>
    </submittedName>
</protein>
<dbReference type="SMR" id="A0A0P0Y2H5"/>
<keyword evidence="7" id="KW-1185">Reference proteome</keyword>
<dbReference type="GO" id="GO:0046872">
    <property type="term" value="F:metal ion binding"/>
    <property type="evidence" value="ECO:0007669"/>
    <property type="project" value="UniProtKB-KW"/>
</dbReference>
<dbReference type="AlphaFoldDB" id="A0A0P0Y2H5"/>
<dbReference type="GO" id="GO:0009055">
    <property type="term" value="F:electron transfer activity"/>
    <property type="evidence" value="ECO:0007669"/>
    <property type="project" value="InterPro"/>
</dbReference>
<evidence type="ECO:0000259" key="4">
    <source>
        <dbReference type="PROSITE" id="PS51485"/>
    </source>
</evidence>
<dbReference type="InterPro" id="IPR003245">
    <property type="entry name" value="Phytocyanin_dom"/>
</dbReference>
<keyword evidence="2" id="KW-0186">Copper</keyword>
<evidence type="ECO:0000313" key="7">
    <source>
        <dbReference type="Proteomes" id="UP000059680"/>
    </source>
</evidence>
<evidence type="ECO:0000313" key="6">
    <source>
        <dbReference type="EMBL" id="EAZ28051.1"/>
    </source>
</evidence>
<organism evidence="6">
    <name type="scientific">Oryza sativa subsp. japonica</name>
    <name type="common">Rice</name>
    <dbReference type="NCBI Taxonomy" id="39947"/>
    <lineage>
        <taxon>Eukaryota</taxon>
        <taxon>Viridiplantae</taxon>
        <taxon>Streptophyta</taxon>
        <taxon>Embryophyta</taxon>
        <taxon>Tracheophyta</taxon>
        <taxon>Spermatophyta</taxon>
        <taxon>Magnoliopsida</taxon>
        <taxon>Liliopsida</taxon>
        <taxon>Poales</taxon>
        <taxon>Poaceae</taxon>
        <taxon>BOP clade</taxon>
        <taxon>Oryzoideae</taxon>
        <taxon>Oryzeae</taxon>
        <taxon>Oryzinae</taxon>
        <taxon>Oryza</taxon>
        <taxon>Oryza sativa</taxon>
    </lineage>
</organism>
<reference evidence="6" key="3">
    <citation type="submission" date="2008-12" db="EMBL/GenBank/DDBJ databases">
        <title>Improved gene annotation of the rice (Oryza sativa) genomes.</title>
        <authorList>
            <person name="Wang J."/>
            <person name="Li R."/>
            <person name="Fan W."/>
            <person name="Huang Q."/>
            <person name="Zhang J."/>
            <person name="Zhou Y."/>
            <person name="Hu Y."/>
            <person name="Zi S."/>
            <person name="Li J."/>
            <person name="Ni P."/>
            <person name="Zheng H."/>
            <person name="Zhang Y."/>
            <person name="Zhao M."/>
            <person name="Hao Q."/>
            <person name="McDermott J."/>
            <person name="Samudrala R."/>
            <person name="Kristiansen K."/>
            <person name="Wong G.K.-S."/>
        </authorList>
    </citation>
    <scope>NUCLEOTIDE SEQUENCE</scope>
</reference>
<dbReference type="EMBL" id="AP014967">
    <property type="protein sequence ID" value="BAT13792.1"/>
    <property type="molecule type" value="Genomic_DNA"/>
</dbReference>
<dbReference type="InterPro" id="IPR028871">
    <property type="entry name" value="BlueCu_1_BS"/>
</dbReference>
<evidence type="ECO:0000256" key="3">
    <source>
        <dbReference type="SAM" id="MobiDB-lite"/>
    </source>
</evidence>
<dbReference type="Proteomes" id="UP000059680">
    <property type="component" value="Chromosome 11"/>
</dbReference>
<dbReference type="OMA" id="CATEFRY"/>
<dbReference type="PROSITE" id="PS00196">
    <property type="entry name" value="COPPER_BLUE"/>
    <property type="match status" value="1"/>
</dbReference>
<evidence type="ECO:0000313" key="5">
    <source>
        <dbReference type="EMBL" id="BAT13792.1"/>
    </source>
</evidence>
<dbReference type="PaxDb" id="39947-Q0IT23"/>
<reference evidence="5 7" key="5">
    <citation type="journal article" date="2013" name="Rice">
        <title>Improvement of the Oryza sativa Nipponbare reference genome using next generation sequence and optical map data.</title>
        <authorList>
            <person name="Kawahara Y."/>
            <person name="de la Bastide M."/>
            <person name="Hamilton J.P."/>
            <person name="Kanamori H."/>
            <person name="McCombie W.R."/>
            <person name="Ouyang S."/>
            <person name="Schwartz D.C."/>
            <person name="Tanaka T."/>
            <person name="Wu J."/>
            <person name="Zhou S."/>
            <person name="Childs K.L."/>
            <person name="Davidson R.M."/>
            <person name="Lin H."/>
            <person name="Quesada-Ocampo L."/>
            <person name="Vaillancourt B."/>
            <person name="Sakai H."/>
            <person name="Lee S.S."/>
            <person name="Kim J."/>
            <person name="Numa H."/>
            <person name="Itoh T."/>
            <person name="Buell C.R."/>
            <person name="Matsumoto T."/>
        </authorList>
    </citation>
    <scope>NUCLEOTIDE SEQUENCE [LARGE SCALE GENOMIC DNA]</scope>
    <source>
        <strain evidence="7">cv. Nipponbare</strain>
    </source>
</reference>
<dbReference type="PANTHER" id="PTHR33021:SF520">
    <property type="entry name" value="OS11G0428800 PROTEIN"/>
    <property type="match status" value="1"/>
</dbReference>
<reference evidence="7" key="1">
    <citation type="journal article" date="2005" name="Nature">
        <title>The map-based sequence of the rice genome.</title>
        <authorList>
            <consortium name="International rice genome sequencing project (IRGSP)"/>
            <person name="Matsumoto T."/>
            <person name="Wu J."/>
            <person name="Kanamori H."/>
            <person name="Katayose Y."/>
            <person name="Fujisawa M."/>
            <person name="Namiki N."/>
            <person name="Mizuno H."/>
            <person name="Yamamoto K."/>
            <person name="Antonio B.A."/>
            <person name="Baba T."/>
            <person name="Sakata K."/>
            <person name="Nagamura Y."/>
            <person name="Aoki H."/>
            <person name="Arikawa K."/>
            <person name="Arita K."/>
            <person name="Bito T."/>
            <person name="Chiden Y."/>
            <person name="Fujitsuka N."/>
            <person name="Fukunaka R."/>
            <person name="Hamada M."/>
            <person name="Harada C."/>
            <person name="Hayashi A."/>
            <person name="Hijishita S."/>
            <person name="Honda M."/>
            <person name="Hosokawa S."/>
            <person name="Ichikawa Y."/>
            <person name="Idonuma A."/>
            <person name="Iijima M."/>
            <person name="Ikeda M."/>
            <person name="Ikeno M."/>
            <person name="Ito K."/>
            <person name="Ito S."/>
            <person name="Ito T."/>
            <person name="Ito Y."/>
            <person name="Ito Y."/>
            <person name="Iwabuchi A."/>
            <person name="Kamiya K."/>
            <person name="Karasawa W."/>
            <person name="Kurita K."/>
            <person name="Katagiri S."/>
            <person name="Kikuta A."/>
            <person name="Kobayashi H."/>
            <person name="Kobayashi N."/>
            <person name="Machita K."/>
            <person name="Maehara T."/>
            <person name="Masukawa M."/>
            <person name="Mizubayashi T."/>
            <person name="Mukai Y."/>
            <person name="Nagasaki H."/>
            <person name="Nagata Y."/>
            <person name="Naito S."/>
            <person name="Nakashima M."/>
            <person name="Nakama Y."/>
            <person name="Nakamichi Y."/>
            <person name="Nakamura M."/>
            <person name="Meguro A."/>
            <person name="Negishi M."/>
            <person name="Ohta I."/>
            <person name="Ohta T."/>
            <person name="Okamoto M."/>
            <person name="Ono N."/>
            <person name="Saji S."/>
            <person name="Sakaguchi M."/>
            <person name="Sakai K."/>
            <person name="Shibata M."/>
            <person name="Shimokawa T."/>
            <person name="Song J."/>
            <person name="Takazaki Y."/>
            <person name="Terasawa K."/>
            <person name="Tsugane M."/>
            <person name="Tsuji K."/>
            <person name="Ueda S."/>
            <person name="Waki K."/>
            <person name="Yamagata H."/>
            <person name="Yamamoto M."/>
            <person name="Yamamoto S."/>
            <person name="Yamane H."/>
            <person name="Yoshiki S."/>
            <person name="Yoshihara R."/>
            <person name="Yukawa K."/>
            <person name="Zhong H."/>
            <person name="Yano M."/>
            <person name="Yuan Q."/>
            <person name="Ouyang S."/>
            <person name="Liu J."/>
            <person name="Jones K.M."/>
            <person name="Gansberger K."/>
            <person name="Moffat K."/>
            <person name="Hill J."/>
            <person name="Bera J."/>
            <person name="Fadrosh D."/>
            <person name="Jin S."/>
            <person name="Johri S."/>
            <person name="Kim M."/>
            <person name="Overton L."/>
            <person name="Reardon M."/>
            <person name="Tsitrin T."/>
            <person name="Vuong H."/>
            <person name="Weaver B."/>
            <person name="Ciecko A."/>
            <person name="Tallon L."/>
            <person name="Jackson J."/>
            <person name="Pai G."/>
            <person name="Aken S.V."/>
            <person name="Utterback T."/>
            <person name="Reidmuller S."/>
            <person name="Feldblyum T."/>
            <person name="Hsiao J."/>
            <person name="Zismann V."/>
            <person name="Iobst S."/>
            <person name="de Vazeille A.R."/>
            <person name="Buell C.R."/>
            <person name="Ying K."/>
            <person name="Li Y."/>
            <person name="Lu T."/>
            <person name="Huang Y."/>
            <person name="Zhao Q."/>
            <person name="Feng Q."/>
            <person name="Zhang L."/>
            <person name="Zhu J."/>
            <person name="Weng Q."/>
            <person name="Mu J."/>
            <person name="Lu Y."/>
            <person name="Fan D."/>
            <person name="Liu Y."/>
            <person name="Guan J."/>
            <person name="Zhang Y."/>
            <person name="Yu S."/>
            <person name="Liu X."/>
            <person name="Zhang Y."/>
            <person name="Hong G."/>
            <person name="Han B."/>
            <person name="Choisne N."/>
            <person name="Demange N."/>
            <person name="Orjeda G."/>
            <person name="Samain S."/>
            <person name="Cattolico L."/>
            <person name="Pelletier E."/>
            <person name="Couloux A."/>
            <person name="Segurens B."/>
            <person name="Wincker P."/>
            <person name="D'Hont A."/>
            <person name="Scarpelli C."/>
            <person name="Weissenbach J."/>
            <person name="Salanoubat M."/>
            <person name="Quetier F."/>
            <person name="Yu Y."/>
            <person name="Kim H.R."/>
            <person name="Rambo T."/>
            <person name="Currie J."/>
            <person name="Collura K."/>
            <person name="Luo M."/>
            <person name="Yang T."/>
            <person name="Ammiraju J.S.S."/>
            <person name="Engler F."/>
            <person name="Soderlund C."/>
            <person name="Wing R.A."/>
            <person name="Palmer L.E."/>
            <person name="de la Bastide M."/>
            <person name="Spiegel L."/>
            <person name="Nascimento L."/>
            <person name="Zutavern T."/>
            <person name="O'Shaughnessy A."/>
            <person name="Dike S."/>
            <person name="Dedhia N."/>
            <person name="Preston R."/>
            <person name="Balija V."/>
            <person name="McCombie W.R."/>
            <person name="Chow T."/>
            <person name="Chen H."/>
            <person name="Chung M."/>
            <person name="Chen C."/>
            <person name="Shaw J."/>
            <person name="Wu H."/>
            <person name="Hsiao K."/>
            <person name="Chao Y."/>
            <person name="Chu M."/>
            <person name="Cheng C."/>
            <person name="Hour A."/>
            <person name="Lee P."/>
            <person name="Lin S."/>
            <person name="Lin Y."/>
            <person name="Liou J."/>
            <person name="Liu S."/>
            <person name="Hsing Y."/>
            <person name="Raghuvanshi S."/>
            <person name="Mohanty A."/>
            <person name="Bharti A.K."/>
            <person name="Gaur A."/>
            <person name="Gupta V."/>
            <person name="Kumar D."/>
            <person name="Ravi V."/>
            <person name="Vij S."/>
            <person name="Kapur A."/>
            <person name="Khurana P."/>
            <person name="Khurana P."/>
            <person name="Khurana J.P."/>
            <person name="Tyagi A.K."/>
            <person name="Gaikwad K."/>
            <person name="Singh A."/>
            <person name="Dalal V."/>
            <person name="Srivastava S."/>
            <person name="Dixit A."/>
            <person name="Pal A.K."/>
            <person name="Ghazi I.A."/>
            <person name="Yadav M."/>
            <person name="Pandit A."/>
            <person name="Bhargava A."/>
            <person name="Sureshbabu K."/>
            <person name="Batra K."/>
            <person name="Sharma T.R."/>
            <person name="Mohapatra T."/>
            <person name="Singh N.K."/>
            <person name="Messing J."/>
            <person name="Nelson A.B."/>
            <person name="Fuks G."/>
            <person name="Kavchok S."/>
            <person name="Keizer G."/>
            <person name="Linton E."/>
            <person name="Llaca V."/>
            <person name="Song R."/>
            <person name="Tanyolac B."/>
            <person name="Young S."/>
            <person name="Ho-Il K."/>
            <person name="Hahn J.H."/>
            <person name="Sangsakoo G."/>
            <person name="Vanavichit A."/>
            <person name="de Mattos Luiz.A.T."/>
            <person name="Zimmer P.D."/>
            <person name="Malone G."/>
            <person name="Dellagostin O."/>
            <person name="de Oliveira A.C."/>
            <person name="Bevan M."/>
            <person name="Bancroft I."/>
            <person name="Minx P."/>
            <person name="Cordum H."/>
            <person name="Wilson R."/>
            <person name="Cheng Z."/>
            <person name="Jin W."/>
            <person name="Jiang J."/>
            <person name="Leong S.A."/>
            <person name="Iwama H."/>
            <person name="Gojobori T."/>
            <person name="Itoh T."/>
            <person name="Niimura Y."/>
            <person name="Fujii Y."/>
            <person name="Habara T."/>
            <person name="Sakai H."/>
            <person name="Sato Y."/>
            <person name="Wilson G."/>
            <person name="Kumar K."/>
            <person name="McCouch S."/>
            <person name="Juretic N."/>
            <person name="Hoen D."/>
            <person name="Wright S."/>
            <person name="Bruskiewich R."/>
            <person name="Bureau T."/>
            <person name="Miyao A."/>
            <person name="Hirochika H."/>
            <person name="Nishikawa T."/>
            <person name="Kadowaki K."/>
            <person name="Sugiura M."/>
            <person name="Burr B."/>
            <person name="Sasaki T."/>
        </authorList>
    </citation>
    <scope>NUCLEOTIDE SEQUENCE [LARGE SCALE GENOMIC DNA]</scope>
    <source>
        <strain evidence="7">cv. Nipponbare</strain>
    </source>
</reference>
<dbReference type="SUPFAM" id="SSF49503">
    <property type="entry name" value="Cupredoxins"/>
    <property type="match status" value="1"/>
</dbReference>
<dbReference type="InterPro" id="IPR039391">
    <property type="entry name" value="Phytocyanin-like"/>
</dbReference>
<gene>
    <name evidence="5" type="ordered locus">Os11g0426400</name>
    <name evidence="6" type="ORF">OsJ_12016</name>
    <name evidence="5" type="ORF">OSNPB_110426400</name>
</gene>
<keyword evidence="1" id="KW-0479">Metal-binding</keyword>
<accession>Q0IT23</accession>
<reference evidence="6" key="2">
    <citation type="journal article" date="2005" name="PLoS Biol.">
        <title>The genomes of Oryza sativa: a history of duplications.</title>
        <authorList>
            <person name="Yu J."/>
            <person name="Wang J."/>
            <person name="Lin W."/>
            <person name="Li S."/>
            <person name="Li H."/>
            <person name="Zhou J."/>
            <person name="Ni P."/>
            <person name="Dong W."/>
            <person name="Hu S."/>
            <person name="Zeng C."/>
            <person name="Zhang J."/>
            <person name="Zhang Y."/>
            <person name="Li R."/>
            <person name="Xu Z."/>
            <person name="Li S."/>
            <person name="Li X."/>
            <person name="Zheng H."/>
            <person name="Cong L."/>
            <person name="Lin L."/>
            <person name="Yin J."/>
            <person name="Geng J."/>
            <person name="Li G."/>
            <person name="Shi J."/>
            <person name="Liu J."/>
            <person name="Lv H."/>
            <person name="Li J."/>
            <person name="Wang J."/>
            <person name="Deng Y."/>
            <person name="Ran L."/>
            <person name="Shi X."/>
            <person name="Wang X."/>
            <person name="Wu Q."/>
            <person name="Li C."/>
            <person name="Ren X."/>
            <person name="Wang J."/>
            <person name="Wang X."/>
            <person name="Li D."/>
            <person name="Liu D."/>
            <person name="Zhang X."/>
            <person name="Ji Z."/>
            <person name="Zhao W."/>
            <person name="Sun Y."/>
            <person name="Zhang Z."/>
            <person name="Bao J."/>
            <person name="Han Y."/>
            <person name="Dong L."/>
            <person name="Ji J."/>
            <person name="Chen P."/>
            <person name="Wu S."/>
            <person name="Liu J."/>
            <person name="Xiao Y."/>
            <person name="Bu D."/>
            <person name="Tan J."/>
            <person name="Yang L."/>
            <person name="Ye C."/>
            <person name="Zhang J."/>
            <person name="Xu J."/>
            <person name="Zhou Y."/>
            <person name="Yu Y."/>
            <person name="Zhang B."/>
            <person name="Zhuang S."/>
            <person name="Wei H."/>
            <person name="Liu B."/>
            <person name="Lei M."/>
            <person name="Yu H."/>
            <person name="Li Y."/>
            <person name="Xu H."/>
            <person name="Wei S."/>
            <person name="He X."/>
            <person name="Fang L."/>
            <person name="Zhang Z."/>
            <person name="Zhang Y."/>
            <person name="Huang X."/>
            <person name="Su Z."/>
            <person name="Tong W."/>
            <person name="Li J."/>
            <person name="Tong Z."/>
            <person name="Li S."/>
            <person name="Ye J."/>
            <person name="Wang L."/>
            <person name="Fang L."/>
            <person name="Lei T."/>
            <person name="Chen C."/>
            <person name="Chen H."/>
            <person name="Xu Z."/>
            <person name="Li H."/>
            <person name="Huang H."/>
            <person name="Zhang F."/>
            <person name="Xu H."/>
            <person name="Li N."/>
            <person name="Zhao C."/>
            <person name="Li S."/>
            <person name="Dong L."/>
            <person name="Huang Y."/>
            <person name="Li L."/>
            <person name="Xi Y."/>
            <person name="Qi Q."/>
            <person name="Li W."/>
            <person name="Zhang B."/>
            <person name="Hu W."/>
            <person name="Zhang Y."/>
            <person name="Tian X."/>
            <person name="Jiao Y."/>
            <person name="Liang X."/>
            <person name="Jin J."/>
            <person name="Gao L."/>
            <person name="Zheng W."/>
            <person name="Hao B."/>
            <person name="Liu S."/>
            <person name="Wang W."/>
            <person name="Yuan L."/>
            <person name="Cao M."/>
            <person name="McDermott J."/>
            <person name="Samudrala R."/>
            <person name="Wang J."/>
            <person name="Wong G.K."/>
            <person name="Yang H."/>
        </authorList>
    </citation>
    <scope>NUCLEOTIDE SEQUENCE [LARGE SCALE GENOMIC DNA]</scope>
</reference>
<sequence length="93" mass="9508">MSWETPRDGASPSRMTAGPVGRLSPPATHLAGVHNVVAASAAEYRSCKVRNSADAAATAAGSAKLDLKKGVNYFICGVPGHCATGMKLRVVAN</sequence>
<dbReference type="Gramene" id="Os11t0426400-00">
    <property type="protein sequence ID" value="Os11t0426400-00"/>
    <property type="gene ID" value="Os11g0426400"/>
</dbReference>
<dbReference type="Pfam" id="PF02298">
    <property type="entry name" value="Cu_bind_like"/>
    <property type="match status" value="1"/>
</dbReference>
<dbReference type="KEGG" id="dosa:Os11g0426400"/>
<dbReference type="PANTHER" id="PTHR33021">
    <property type="entry name" value="BLUE COPPER PROTEIN"/>
    <property type="match status" value="1"/>
</dbReference>
<evidence type="ECO:0000256" key="2">
    <source>
        <dbReference type="ARBA" id="ARBA00023008"/>
    </source>
</evidence>
<dbReference type="EMBL" id="CM000140">
    <property type="protein sequence ID" value="EAZ28051.1"/>
    <property type="molecule type" value="Genomic_DNA"/>
</dbReference>
<dbReference type="Proteomes" id="UP000007752">
    <property type="component" value="Chromosome 3"/>
</dbReference>
<reference evidence="5" key="4">
    <citation type="journal article" date="2013" name="Plant Cell Physiol.">
        <title>Rice Annotation Project Database (RAP-DB): an integrative and interactive database for rice genomics.</title>
        <authorList>
            <person name="Sakai H."/>
            <person name="Lee S.S."/>
            <person name="Tanaka T."/>
            <person name="Numa H."/>
            <person name="Kim J."/>
            <person name="Kawahara Y."/>
            <person name="Wakimoto H."/>
            <person name="Yang C.C."/>
            <person name="Iwamoto M."/>
            <person name="Abe T."/>
            <person name="Yamada Y."/>
            <person name="Muto A."/>
            <person name="Inokuchi H."/>
            <person name="Ikemura T."/>
            <person name="Matsumoto T."/>
            <person name="Sasaki T."/>
            <person name="Itoh T."/>
        </authorList>
    </citation>
    <scope>NUCLEOTIDE SEQUENCE</scope>
</reference>
<dbReference type="InterPro" id="IPR008972">
    <property type="entry name" value="Cupredoxin"/>
</dbReference>
<dbReference type="Gene3D" id="2.60.40.420">
    <property type="entry name" value="Cupredoxins - blue copper proteins"/>
    <property type="match status" value="1"/>
</dbReference>
<dbReference type="PROSITE" id="PS51485">
    <property type="entry name" value="PHYTOCYANIN"/>
    <property type="match status" value="1"/>
</dbReference>
<feature type="region of interest" description="Disordered" evidence="3">
    <location>
        <begin position="1"/>
        <end position="26"/>
    </location>
</feature>
<accession>A0A0P0Y2H5</accession>
<dbReference type="HOGENOM" id="CLU_2403557_0_0_1"/>
<feature type="domain" description="Phytocyanin" evidence="4">
    <location>
        <begin position="1"/>
        <end position="93"/>
    </location>
</feature>
<reference evidence="5" key="6">
    <citation type="submission" date="2015-10" db="EMBL/GenBank/DDBJ databases">
        <authorList>
            <person name="Sakai H."/>
            <person name="Kawahara Y."/>
            <person name="Matsumoto T."/>
            <person name="Buell C.R."/>
            <person name="Itoh T."/>
        </authorList>
    </citation>
    <scope>NUCLEOTIDE SEQUENCE</scope>
</reference>
<name>A0A0P0Y2H5_ORYSJ</name>